<dbReference type="Proteomes" id="UP000239759">
    <property type="component" value="Unassembled WGS sequence"/>
</dbReference>
<evidence type="ECO:0000313" key="1">
    <source>
        <dbReference type="EMBL" id="PPB12836.1"/>
    </source>
</evidence>
<organism evidence="1 2">
    <name type="scientific">Brevibacillus laterosporus</name>
    <name type="common">Bacillus laterosporus</name>
    <dbReference type="NCBI Taxonomy" id="1465"/>
    <lineage>
        <taxon>Bacteria</taxon>
        <taxon>Bacillati</taxon>
        <taxon>Bacillota</taxon>
        <taxon>Bacilli</taxon>
        <taxon>Bacillales</taxon>
        <taxon>Paenibacillaceae</taxon>
        <taxon>Brevibacillus</taxon>
    </lineage>
</organism>
<reference evidence="1 2" key="1">
    <citation type="submission" date="2018-02" db="EMBL/GenBank/DDBJ databases">
        <title>Comparative analysis of genomes of three Brevibacillus laterosporus strains producers of potent antimicrobials isolated from silage.</title>
        <authorList>
            <person name="Kojic M."/>
            <person name="Miljkovic M."/>
            <person name="Studholme D."/>
            <person name="Filipic B."/>
        </authorList>
    </citation>
    <scope>NUCLEOTIDE SEQUENCE [LARGE SCALE GENOMIC DNA]</scope>
    <source>
        <strain evidence="1 2">BGSP11</strain>
    </source>
</reference>
<name>A0AAP8QGL3_BRELA</name>
<dbReference type="AlphaFoldDB" id="A0AAP8QGL3"/>
<gene>
    <name evidence="1" type="ORF">C4A77_00180</name>
</gene>
<protein>
    <submittedName>
        <fullName evidence="1">Uncharacterized protein</fullName>
    </submittedName>
</protein>
<accession>A0AAP8QGL3</accession>
<comment type="caution">
    <text evidence="1">The sequence shown here is derived from an EMBL/GenBank/DDBJ whole genome shotgun (WGS) entry which is preliminary data.</text>
</comment>
<sequence length="76" mass="8875">MMIKNEYDQSEDFQVYCERLSRKNNSTLYRLEKYTGLKLLQKEELKEIRDVILSVSGEISRLPSKISLGCGCNKKL</sequence>
<proteinExistence type="predicted"/>
<dbReference type="EMBL" id="PRKQ01000001">
    <property type="protein sequence ID" value="PPB12836.1"/>
    <property type="molecule type" value="Genomic_DNA"/>
</dbReference>
<evidence type="ECO:0000313" key="2">
    <source>
        <dbReference type="Proteomes" id="UP000239759"/>
    </source>
</evidence>